<proteinExistence type="inferred from homology"/>
<comment type="similarity">
    <text evidence="1 4">Belongs to the aldehyde dehydrogenase family.</text>
</comment>
<dbReference type="PROSITE" id="PS00687">
    <property type="entry name" value="ALDEHYDE_DEHYDR_GLU"/>
    <property type="match status" value="1"/>
</dbReference>
<dbReference type="SUPFAM" id="SSF53720">
    <property type="entry name" value="ALDH-like"/>
    <property type="match status" value="2"/>
</dbReference>
<dbReference type="GeneID" id="25561997"/>
<organism evidence="6 7">
    <name type="scientific">Thecamonas trahens ATCC 50062</name>
    <dbReference type="NCBI Taxonomy" id="461836"/>
    <lineage>
        <taxon>Eukaryota</taxon>
        <taxon>Apusozoa</taxon>
        <taxon>Apusomonadida</taxon>
        <taxon>Apusomonadidae</taxon>
        <taxon>Thecamonas</taxon>
    </lineage>
</organism>
<feature type="domain" description="Aldehyde dehydrogenase" evidence="5">
    <location>
        <begin position="4"/>
        <end position="333"/>
    </location>
</feature>
<dbReference type="OMA" id="MDYGPAP"/>
<evidence type="ECO:0000259" key="5">
    <source>
        <dbReference type="Pfam" id="PF00171"/>
    </source>
</evidence>
<dbReference type="InterPro" id="IPR016163">
    <property type="entry name" value="Ald_DH_C"/>
</dbReference>
<dbReference type="InterPro" id="IPR029510">
    <property type="entry name" value="Ald_DH_CS_GLU"/>
</dbReference>
<dbReference type="PANTHER" id="PTHR11699">
    <property type="entry name" value="ALDEHYDE DEHYDROGENASE-RELATED"/>
    <property type="match status" value="1"/>
</dbReference>
<dbReference type="AlphaFoldDB" id="A0A0L0DW81"/>
<gene>
    <name evidence="6" type="ORF">AMSG_02312</name>
</gene>
<feature type="domain" description="Aldehyde dehydrogenase" evidence="5">
    <location>
        <begin position="412"/>
        <end position="632"/>
    </location>
</feature>
<evidence type="ECO:0000313" key="6">
    <source>
        <dbReference type="EMBL" id="KNC56341.1"/>
    </source>
</evidence>
<dbReference type="STRING" id="461836.A0A0L0DW81"/>
<dbReference type="InterPro" id="IPR016162">
    <property type="entry name" value="Ald_DH_N"/>
</dbReference>
<dbReference type="InterPro" id="IPR015590">
    <property type="entry name" value="Aldehyde_DH_dom"/>
</dbReference>
<dbReference type="RefSeq" id="XP_013760858.1">
    <property type="nucleotide sequence ID" value="XM_013905404.1"/>
</dbReference>
<evidence type="ECO:0000256" key="3">
    <source>
        <dbReference type="PROSITE-ProRule" id="PRU10007"/>
    </source>
</evidence>
<keyword evidence="7" id="KW-1185">Reference proteome</keyword>
<evidence type="ECO:0000256" key="1">
    <source>
        <dbReference type="ARBA" id="ARBA00009986"/>
    </source>
</evidence>
<accession>A0A0L0DW81</accession>
<dbReference type="InterPro" id="IPR016161">
    <property type="entry name" value="Ald_DH/histidinol_DH"/>
</dbReference>
<dbReference type="OrthoDB" id="310895at2759"/>
<dbReference type="Gene3D" id="3.40.605.10">
    <property type="entry name" value="Aldehyde Dehydrogenase, Chain A, domain 1"/>
    <property type="match status" value="2"/>
</dbReference>
<dbReference type="EMBL" id="GL349441">
    <property type="protein sequence ID" value="KNC56341.1"/>
    <property type="molecule type" value="Genomic_DNA"/>
</dbReference>
<evidence type="ECO:0000256" key="2">
    <source>
        <dbReference type="ARBA" id="ARBA00023002"/>
    </source>
</evidence>
<dbReference type="Pfam" id="PF00171">
    <property type="entry name" value="Aldedh"/>
    <property type="match status" value="2"/>
</dbReference>
<protein>
    <recommendedName>
        <fullName evidence="5">Aldehyde dehydrogenase domain-containing protein</fullName>
    </recommendedName>
</protein>
<dbReference type="FunFam" id="3.40.309.10:FF:000012">
    <property type="entry name" value="Betaine aldehyde dehydrogenase"/>
    <property type="match status" value="1"/>
</dbReference>
<feature type="active site" evidence="3">
    <location>
        <position position="114"/>
    </location>
</feature>
<name>A0A0L0DW81_THETB</name>
<sequence length="666" mass="71973">MAGYRPLGVVGAITPWNFPLMLMTWKIAPALAMGNTVVLKPASYTRLSALLFAQICVEAGLPPGVINIVTASGRVGSALADHPGIDKVAFTGSTPIGRLLRRRIAGSGKKISLELGGKSPIIVFDTADIDSAIEGCVDAIWFNQGQVCCAGSRLLVQENIAAKVEAKLKARMDHFRIGHPLDKCIDMGALVDESQYETISSFVEGAIAEGANVYKANVPVPSEGWYWPPTLITNVAPTNACVREEIFGPVLTMMTFRNPKEAVALANNTMFGLAGSVWSENIALASEVATQIKAGTIWVNSHNLFDAAAGFGGYRESGFGRDGGKEGLYEYATPAWLPVRPAPELNFPVSEDDIVWDLPAPSRPASVAASSASVDQAILGVMRVDRTQKVFIGGKQKRPDGQYSKAILDPEGGLISEVADANRKDVRNAVEAAHKAAPGWSKRAAHNRAQICYFVAENLMRRSDEFASRIVVQTGRSLESAEDEVKAAIERLFYYAAYADKFGGTVKETSFYGVTISTNEAVGVVGIACPDEYPLLGFVSLVAPAVIRGNTVVVVPSQAHPLCATDLYQVFETSDLPGGVINILTGHRDLVTKTLVEHWDVDAMWYFGSAEGSRNVEYSAANNMKRTWVNYGDFTRNWMDNKQGQGVEFLFHATEPKSIWLPIGEM</sequence>
<dbReference type="Gene3D" id="3.40.309.10">
    <property type="entry name" value="Aldehyde Dehydrogenase, Chain A, domain 2"/>
    <property type="match status" value="1"/>
</dbReference>
<evidence type="ECO:0000313" key="7">
    <source>
        <dbReference type="Proteomes" id="UP000054408"/>
    </source>
</evidence>
<dbReference type="GO" id="GO:0016620">
    <property type="term" value="F:oxidoreductase activity, acting on the aldehyde or oxo group of donors, NAD or NADP as acceptor"/>
    <property type="evidence" value="ECO:0007669"/>
    <property type="project" value="InterPro"/>
</dbReference>
<keyword evidence="2 4" id="KW-0560">Oxidoreductase</keyword>
<reference evidence="6 7" key="1">
    <citation type="submission" date="2010-05" db="EMBL/GenBank/DDBJ databases">
        <title>The Genome Sequence of Thecamonas trahens ATCC 50062.</title>
        <authorList>
            <consortium name="The Broad Institute Genome Sequencing Platform"/>
            <person name="Russ C."/>
            <person name="Cuomo C."/>
            <person name="Shea T."/>
            <person name="Young S.K."/>
            <person name="Zeng Q."/>
            <person name="Koehrsen M."/>
            <person name="Haas B."/>
            <person name="Borodovsky M."/>
            <person name="Guigo R."/>
            <person name="Alvarado L."/>
            <person name="Berlin A."/>
            <person name="Bochicchio J."/>
            <person name="Borenstein D."/>
            <person name="Chapman S."/>
            <person name="Chen Z."/>
            <person name="Freedman E."/>
            <person name="Gellesch M."/>
            <person name="Goldberg J."/>
            <person name="Griggs A."/>
            <person name="Gujja S."/>
            <person name="Heilman E."/>
            <person name="Heiman D."/>
            <person name="Hepburn T."/>
            <person name="Howarth C."/>
            <person name="Jen D."/>
            <person name="Larson L."/>
            <person name="Mehta T."/>
            <person name="Park D."/>
            <person name="Pearson M."/>
            <person name="Roberts A."/>
            <person name="Saif S."/>
            <person name="Shenoy N."/>
            <person name="Sisk P."/>
            <person name="Stolte C."/>
            <person name="Sykes S."/>
            <person name="Thomson T."/>
            <person name="Walk T."/>
            <person name="White J."/>
            <person name="Yandava C."/>
            <person name="Burger G."/>
            <person name="Gray M.W."/>
            <person name="Holland P.W.H."/>
            <person name="King N."/>
            <person name="Lang F.B.F."/>
            <person name="Roger A.J."/>
            <person name="Ruiz-Trillo I."/>
            <person name="Lander E."/>
            <person name="Nusbaum C."/>
        </authorList>
    </citation>
    <scope>NUCLEOTIDE SEQUENCE [LARGE SCALE GENOMIC DNA]</scope>
    <source>
        <strain evidence="6 7">ATCC 50062</strain>
    </source>
</reference>
<dbReference type="Proteomes" id="UP000054408">
    <property type="component" value="Unassembled WGS sequence"/>
</dbReference>
<dbReference type="eggNOG" id="KOG2450">
    <property type="taxonomic scope" value="Eukaryota"/>
</dbReference>
<evidence type="ECO:0000256" key="4">
    <source>
        <dbReference type="RuleBase" id="RU003345"/>
    </source>
</evidence>